<evidence type="ECO:0000313" key="7">
    <source>
        <dbReference type="EMBL" id="QSQ23772.1"/>
    </source>
</evidence>
<dbReference type="Gene3D" id="3.40.50.410">
    <property type="entry name" value="von Willebrand factor, type A domain"/>
    <property type="match status" value="1"/>
</dbReference>
<evidence type="ECO:0000256" key="4">
    <source>
        <dbReference type="ARBA" id="ARBA00022729"/>
    </source>
</evidence>
<comment type="similarity">
    <text evidence="2">Belongs to the prokaryotic sulfate-binding protein family.</text>
</comment>
<evidence type="ECO:0000313" key="8">
    <source>
        <dbReference type="Proteomes" id="UP000662747"/>
    </source>
</evidence>
<protein>
    <submittedName>
        <fullName evidence="7">VWA domain-containing protein</fullName>
    </submittedName>
</protein>
<evidence type="ECO:0000256" key="2">
    <source>
        <dbReference type="ARBA" id="ARBA00006099"/>
    </source>
</evidence>
<dbReference type="Pfam" id="PF13531">
    <property type="entry name" value="SBP_bac_11"/>
    <property type="match status" value="1"/>
</dbReference>
<dbReference type="SMART" id="SM00327">
    <property type="entry name" value="VWA"/>
    <property type="match status" value="1"/>
</dbReference>
<proteinExistence type="inferred from homology"/>
<dbReference type="Proteomes" id="UP000662747">
    <property type="component" value="Chromosome"/>
</dbReference>
<dbReference type="Gene3D" id="3.40.190.10">
    <property type="entry name" value="Periplasmic binding protein-like II"/>
    <property type="match status" value="2"/>
</dbReference>
<accession>A0ABX7NY00</accession>
<evidence type="ECO:0000256" key="5">
    <source>
        <dbReference type="ARBA" id="ARBA00022764"/>
    </source>
</evidence>
<dbReference type="PROSITE" id="PS50234">
    <property type="entry name" value="VWFA"/>
    <property type="match status" value="1"/>
</dbReference>
<evidence type="ECO:0000256" key="3">
    <source>
        <dbReference type="ARBA" id="ARBA00022448"/>
    </source>
</evidence>
<comment type="subcellular location">
    <subcellularLocation>
        <location evidence="1">Periplasm</location>
    </subcellularLocation>
</comment>
<gene>
    <name evidence="7" type="ORF">JY651_01955</name>
</gene>
<organism evidence="7 8">
    <name type="scientific">Pyxidicoccus parkwayensis</name>
    <dbReference type="NCBI Taxonomy" id="2813578"/>
    <lineage>
        <taxon>Bacteria</taxon>
        <taxon>Pseudomonadati</taxon>
        <taxon>Myxococcota</taxon>
        <taxon>Myxococcia</taxon>
        <taxon>Myxococcales</taxon>
        <taxon>Cystobacterineae</taxon>
        <taxon>Myxococcaceae</taxon>
        <taxon>Pyxidicoccus</taxon>
    </lineage>
</organism>
<evidence type="ECO:0000256" key="1">
    <source>
        <dbReference type="ARBA" id="ARBA00004418"/>
    </source>
</evidence>
<evidence type="ECO:0000259" key="6">
    <source>
        <dbReference type="PROSITE" id="PS50234"/>
    </source>
</evidence>
<dbReference type="InterPro" id="IPR005669">
    <property type="entry name" value="Thiosulph/SO4-bd"/>
</dbReference>
<dbReference type="SUPFAM" id="SSF53850">
    <property type="entry name" value="Periplasmic binding protein-like II"/>
    <property type="match status" value="1"/>
</dbReference>
<name>A0ABX7NY00_9BACT</name>
<dbReference type="Pfam" id="PF00092">
    <property type="entry name" value="VWA"/>
    <property type="match status" value="1"/>
</dbReference>
<dbReference type="InterPro" id="IPR036465">
    <property type="entry name" value="vWFA_dom_sf"/>
</dbReference>
<dbReference type="EMBL" id="CP071090">
    <property type="protein sequence ID" value="QSQ23772.1"/>
    <property type="molecule type" value="Genomic_DNA"/>
</dbReference>
<sequence>MWKLQLGCLALAMLAACKCGDGGSSGEGGTSGTGSRAATRPSNALVLTVAYGSEKKTWLEEQARAFEASGATTKSGRPIRIEGKAMGSGEAVQEIVSGRLKAHVYSPASSAYLPLLNSAWTQATGRTQPVVGQGEPVLLSPIVIGMWKPMAEALGWPGKPIGWADLMKVAANPKGWAAYGHAEWGRFKLGHTHPEFSNSGLLSVLAEAYAGAGKTRALHAADVESPKTLELLQQIEGTVVHYGKSTGFFADKMLQRGPGYISAAVLYENLVIESYSKQTDAPFPLVSIYPVEGTFWSDHPYATLDAEWVGAEEKEAADAFLSFLKGRPAQERALALGFRPADPVVPIGAPVDAAHGADPKQPQTLLEVPDALVLEKLLAVWRQTKKPTDVIFVFDKSGSMQGRPLAEAKVGAKRFLETLSDRDEVTLLFFDNNVYAPVGPRALDVQGRAELAGRIDNTIASGGTSLYDATGAAYKVALARAAQAPGRIHAVMVMTDGRDEGSKSTLAQLKQGLTSSDEQDAAVRVFTIAYGDGAEGGVLDGIAEAGKGSSAKGSVEDIVQVYRDMASFF</sequence>
<dbReference type="PROSITE" id="PS51257">
    <property type="entry name" value="PROKAR_LIPOPROTEIN"/>
    <property type="match status" value="1"/>
</dbReference>
<dbReference type="PANTHER" id="PTHR30368">
    <property type="entry name" value="SULFATE-BINDING PROTEIN"/>
    <property type="match status" value="1"/>
</dbReference>
<keyword evidence="4" id="KW-0732">Signal</keyword>
<dbReference type="PANTHER" id="PTHR30368:SF2">
    <property type="entry name" value="SULFATE-BINDING PROTEIN"/>
    <property type="match status" value="1"/>
</dbReference>
<reference evidence="7 8" key="1">
    <citation type="submission" date="2021-02" db="EMBL/GenBank/DDBJ databases">
        <title>De Novo genome assembly of isolated myxobacteria.</title>
        <authorList>
            <person name="Stevens D.C."/>
        </authorList>
    </citation>
    <scope>NUCLEOTIDE SEQUENCE [LARGE SCALE GENOMIC DNA]</scope>
    <source>
        <strain evidence="8">SCPEA02</strain>
    </source>
</reference>
<dbReference type="SUPFAM" id="SSF53300">
    <property type="entry name" value="vWA-like"/>
    <property type="match status" value="1"/>
</dbReference>
<keyword evidence="8" id="KW-1185">Reference proteome</keyword>
<dbReference type="RefSeq" id="WP_206725343.1">
    <property type="nucleotide sequence ID" value="NZ_CP071090.1"/>
</dbReference>
<feature type="domain" description="VWFA" evidence="6">
    <location>
        <begin position="389"/>
        <end position="569"/>
    </location>
</feature>
<keyword evidence="3" id="KW-0813">Transport</keyword>
<dbReference type="InterPro" id="IPR002035">
    <property type="entry name" value="VWF_A"/>
</dbReference>
<keyword evidence="5" id="KW-0574">Periplasm</keyword>